<protein>
    <recommendedName>
        <fullName evidence="4">Secreted protein</fullName>
    </recommendedName>
</protein>
<dbReference type="EMBL" id="ML995817">
    <property type="protein sequence ID" value="KAF2771835.1"/>
    <property type="molecule type" value="Genomic_DNA"/>
</dbReference>
<evidence type="ECO:0000256" key="1">
    <source>
        <dbReference type="SAM" id="SignalP"/>
    </source>
</evidence>
<name>A0A6G1LG38_9PEZI</name>
<evidence type="ECO:0000313" key="3">
    <source>
        <dbReference type="Proteomes" id="UP000799436"/>
    </source>
</evidence>
<dbReference type="AlphaFoldDB" id="A0A6G1LG38"/>
<dbReference type="Proteomes" id="UP000799436">
    <property type="component" value="Unassembled WGS sequence"/>
</dbReference>
<evidence type="ECO:0000313" key="2">
    <source>
        <dbReference type="EMBL" id="KAF2771835.1"/>
    </source>
</evidence>
<feature type="signal peptide" evidence="1">
    <location>
        <begin position="1"/>
        <end position="31"/>
    </location>
</feature>
<proteinExistence type="predicted"/>
<sequence>MPDPHPHYSLHEYPVLVVLVVMAALSGQGGGFGVGNEAAGCELGGVGVDVIGHGGESDAWLVVVRMSGTCGPDVELVKGVVGGYVAGSWMLWCDMCAEVVGLLRDRVCCEMRLVLSVECKRSCSRHVSIPRSEGKLIWIVDRREFPYLLC</sequence>
<evidence type="ECO:0008006" key="4">
    <source>
        <dbReference type="Google" id="ProtNLM"/>
    </source>
</evidence>
<gene>
    <name evidence="2" type="ORF">EJ03DRAFT_9879</name>
</gene>
<reference evidence="2" key="1">
    <citation type="journal article" date="2020" name="Stud. Mycol.">
        <title>101 Dothideomycetes genomes: a test case for predicting lifestyles and emergence of pathogens.</title>
        <authorList>
            <person name="Haridas S."/>
            <person name="Albert R."/>
            <person name="Binder M."/>
            <person name="Bloem J."/>
            <person name="Labutti K."/>
            <person name="Salamov A."/>
            <person name="Andreopoulos B."/>
            <person name="Baker S."/>
            <person name="Barry K."/>
            <person name="Bills G."/>
            <person name="Bluhm B."/>
            <person name="Cannon C."/>
            <person name="Castanera R."/>
            <person name="Culley D."/>
            <person name="Daum C."/>
            <person name="Ezra D."/>
            <person name="Gonzalez J."/>
            <person name="Henrissat B."/>
            <person name="Kuo A."/>
            <person name="Liang C."/>
            <person name="Lipzen A."/>
            <person name="Lutzoni F."/>
            <person name="Magnuson J."/>
            <person name="Mondo S."/>
            <person name="Nolan M."/>
            <person name="Ohm R."/>
            <person name="Pangilinan J."/>
            <person name="Park H.-J."/>
            <person name="Ramirez L."/>
            <person name="Alfaro M."/>
            <person name="Sun H."/>
            <person name="Tritt A."/>
            <person name="Yoshinaga Y."/>
            <person name="Zwiers L.-H."/>
            <person name="Turgeon B."/>
            <person name="Goodwin S."/>
            <person name="Spatafora J."/>
            <person name="Crous P."/>
            <person name="Grigoriev I."/>
        </authorList>
    </citation>
    <scope>NUCLEOTIDE SEQUENCE</scope>
    <source>
        <strain evidence="2">CBS 116005</strain>
    </source>
</reference>
<accession>A0A6G1LG38</accession>
<organism evidence="2 3">
    <name type="scientific">Teratosphaeria nubilosa</name>
    <dbReference type="NCBI Taxonomy" id="161662"/>
    <lineage>
        <taxon>Eukaryota</taxon>
        <taxon>Fungi</taxon>
        <taxon>Dikarya</taxon>
        <taxon>Ascomycota</taxon>
        <taxon>Pezizomycotina</taxon>
        <taxon>Dothideomycetes</taxon>
        <taxon>Dothideomycetidae</taxon>
        <taxon>Mycosphaerellales</taxon>
        <taxon>Teratosphaeriaceae</taxon>
        <taxon>Teratosphaeria</taxon>
    </lineage>
</organism>
<feature type="chain" id="PRO_5026016258" description="Secreted protein" evidence="1">
    <location>
        <begin position="32"/>
        <end position="150"/>
    </location>
</feature>
<keyword evidence="3" id="KW-1185">Reference proteome</keyword>
<keyword evidence="1" id="KW-0732">Signal</keyword>